<name>A0A6B0Y3Z8_9RHOB</name>
<evidence type="ECO:0000259" key="1">
    <source>
        <dbReference type="SMART" id="SM00974"/>
    </source>
</evidence>
<dbReference type="InterPro" id="IPR018306">
    <property type="entry name" value="Phage_T5_Orf172_DNA-bd"/>
</dbReference>
<dbReference type="EMBL" id="VXRY01000275">
    <property type="protein sequence ID" value="MXY33796.1"/>
    <property type="molecule type" value="Genomic_DNA"/>
</dbReference>
<feature type="domain" description="Bacteriophage T5 Orf172 DNA-binding" evidence="1">
    <location>
        <begin position="25"/>
        <end position="107"/>
    </location>
</feature>
<comment type="caution">
    <text evidence="2">The sequence shown here is derived from an EMBL/GenBank/DDBJ whole genome shotgun (WGS) entry which is preliminary data.</text>
</comment>
<evidence type="ECO:0000313" key="2">
    <source>
        <dbReference type="EMBL" id="MXY33796.1"/>
    </source>
</evidence>
<sequence>MSEYQPSETNGQDAGPGIVYVLTNEAMPGLVKIGRTTQDDPRVRMDQLYNGASGVPVPFDCVLAMRVEDIKSVEKALHTAFGPQRINPKREFFEIDPVQATALLNVIGLEDVTPEVKEANKSISEAELSASETLRKRRPNLNFFEMGIPEGSVLRASTGDGEITVVDERTVNFQGQEMSITQATKRYLERPYAVAPAPYWLYGDRLLSEIYNETYRG</sequence>
<gene>
    <name evidence="2" type="ORF">F4Y60_06855</name>
</gene>
<proteinExistence type="predicted"/>
<organism evidence="2">
    <name type="scientific">Boseongicola sp. SB0664_bin_43</name>
    <dbReference type="NCBI Taxonomy" id="2604844"/>
    <lineage>
        <taxon>Bacteria</taxon>
        <taxon>Pseudomonadati</taxon>
        <taxon>Pseudomonadota</taxon>
        <taxon>Alphaproteobacteria</taxon>
        <taxon>Rhodobacterales</taxon>
        <taxon>Paracoccaceae</taxon>
        <taxon>Boseongicola</taxon>
    </lineage>
</organism>
<protein>
    <submittedName>
        <fullName evidence="2">GIY-YIG nuclease family protein</fullName>
    </submittedName>
</protein>
<dbReference type="Pfam" id="PF10544">
    <property type="entry name" value="T5orf172"/>
    <property type="match status" value="1"/>
</dbReference>
<dbReference type="SMART" id="SM00974">
    <property type="entry name" value="T5orf172"/>
    <property type="match status" value="1"/>
</dbReference>
<accession>A0A6B0Y3Z8</accession>
<reference evidence="2" key="1">
    <citation type="submission" date="2019-09" db="EMBL/GenBank/DDBJ databases">
        <title>Characterisation of the sponge microbiome using genome-centric metagenomics.</title>
        <authorList>
            <person name="Engelberts J.P."/>
            <person name="Robbins S.J."/>
            <person name="De Goeij J.M."/>
            <person name="Aranda M."/>
            <person name="Bell S.C."/>
            <person name="Webster N.S."/>
        </authorList>
    </citation>
    <scope>NUCLEOTIDE SEQUENCE</scope>
    <source>
        <strain evidence="2">SB0664_bin_43</strain>
    </source>
</reference>
<dbReference type="AlphaFoldDB" id="A0A6B0Y3Z8"/>